<evidence type="ECO:0000313" key="3">
    <source>
        <dbReference type="EMBL" id="CAB5225806.1"/>
    </source>
</evidence>
<gene>
    <name evidence="2" type="ORF">UFOVP1503_10</name>
    <name evidence="3" type="ORF">UFOVP1505_16</name>
    <name evidence="1" type="ORF">UFOVP979_5</name>
</gene>
<protein>
    <submittedName>
        <fullName evidence="3">Uncharacterized protein</fullName>
    </submittedName>
</protein>
<dbReference type="EMBL" id="LR797451">
    <property type="protein sequence ID" value="CAB4217142.1"/>
    <property type="molecule type" value="Genomic_DNA"/>
</dbReference>
<reference evidence="3" key="1">
    <citation type="submission" date="2020-05" db="EMBL/GenBank/DDBJ databases">
        <authorList>
            <person name="Chiriac C."/>
            <person name="Salcher M."/>
            <person name="Ghai R."/>
            <person name="Kavagutti S V."/>
        </authorList>
    </citation>
    <scope>NUCLEOTIDE SEQUENCE</scope>
</reference>
<dbReference type="EMBL" id="LR798350">
    <property type="protein sequence ID" value="CAB5225806.1"/>
    <property type="molecule type" value="Genomic_DNA"/>
</dbReference>
<sequence>MAVYSVQQKYLTDNYAVIRLQTNAEPLEIGQSFTVAGVDATFNGTYVVRALPQYYFTGVDLEGFFLYNNQLPISNQVLYAKTATNVNIMASAGTLTTSITCQWITSVQIEDWLGIGTATAADTAFLTTCASAANAFCFRRRQENGYIDSPTTVPSNDVSLGVVMYGAALYRQRGSISDFASFDGLGTGNTFGLSPMVKQLLGVDRPQVA</sequence>
<dbReference type="EMBL" id="LR796929">
    <property type="protein sequence ID" value="CAB4175907.1"/>
    <property type="molecule type" value="Genomic_DNA"/>
</dbReference>
<evidence type="ECO:0000313" key="2">
    <source>
        <dbReference type="EMBL" id="CAB4217142.1"/>
    </source>
</evidence>
<name>A0A6J7X7G4_9CAUD</name>
<evidence type="ECO:0000313" key="1">
    <source>
        <dbReference type="EMBL" id="CAB4175907.1"/>
    </source>
</evidence>
<accession>A0A6J7X7G4</accession>
<organism evidence="3">
    <name type="scientific">uncultured Caudovirales phage</name>
    <dbReference type="NCBI Taxonomy" id="2100421"/>
    <lineage>
        <taxon>Viruses</taxon>
        <taxon>Duplodnaviria</taxon>
        <taxon>Heunggongvirae</taxon>
        <taxon>Uroviricota</taxon>
        <taxon>Caudoviricetes</taxon>
        <taxon>Peduoviridae</taxon>
        <taxon>Maltschvirus</taxon>
        <taxon>Maltschvirus maltsch</taxon>
    </lineage>
</organism>
<proteinExistence type="predicted"/>